<dbReference type="Proteomes" id="UP000230903">
    <property type="component" value="Unassembled WGS sequence"/>
</dbReference>
<feature type="chain" id="PRO_5013715590" description="IPT/TIG domain-containing protein" evidence="1">
    <location>
        <begin position="27"/>
        <end position="314"/>
    </location>
</feature>
<comment type="caution">
    <text evidence="3">The sequence shown here is derived from an EMBL/GenBank/DDBJ whole genome shotgun (WGS) entry which is preliminary data.</text>
</comment>
<evidence type="ECO:0000256" key="1">
    <source>
        <dbReference type="SAM" id="SignalP"/>
    </source>
</evidence>
<evidence type="ECO:0000313" key="4">
    <source>
        <dbReference type="Proteomes" id="UP000230903"/>
    </source>
</evidence>
<protein>
    <recommendedName>
        <fullName evidence="2">IPT/TIG domain-containing protein</fullName>
    </recommendedName>
</protein>
<evidence type="ECO:0000313" key="3">
    <source>
        <dbReference type="EMBL" id="PIR88233.1"/>
    </source>
</evidence>
<dbReference type="InterPro" id="IPR036365">
    <property type="entry name" value="PGBD-like_sf"/>
</dbReference>
<sequence length="314" mass="33069">MGKTKSSRKFLLISGLLVTVSIPAITQGAQSFNSNLFVGVSSADVQALQQALNANPATQLANSGPGSPGQETRYFGPITKTAVIKFQDLYKSEVLSPLGLSWGTGYVGPSTRKKLNALAGSLVSEPSNPATQTQSDFSIVRVEPASSPPGRAVALYGQGFNGEEKVFIAGQEAVKSTRSTQSTILFFVPNLATGKHQIVVKRGSEVSNSITYLVTSATATSQPTIESITPTTGRKGTTVTITGSGFNSTANTVHLGYATITNISSTDGKIIQVTISPDSQPFTGNEDGKIIFPFWIMVESATGVSNYKVFDYIP</sequence>
<feature type="signal peptide" evidence="1">
    <location>
        <begin position="1"/>
        <end position="26"/>
    </location>
</feature>
<keyword evidence="1" id="KW-0732">Signal</keyword>
<gene>
    <name evidence="3" type="ORF">COU10_00375</name>
</gene>
<dbReference type="InterPro" id="IPR002909">
    <property type="entry name" value="IPT_dom"/>
</dbReference>
<organism evidence="3 4">
    <name type="scientific">Candidatus Harrisonbacteria bacterium CG10_big_fil_rev_8_21_14_0_10_45_28</name>
    <dbReference type="NCBI Taxonomy" id="1974586"/>
    <lineage>
        <taxon>Bacteria</taxon>
        <taxon>Candidatus Harrisoniibacteriota</taxon>
    </lineage>
</organism>
<dbReference type="SUPFAM" id="SSF47090">
    <property type="entry name" value="PGBD-like"/>
    <property type="match status" value="1"/>
</dbReference>
<proteinExistence type="predicted"/>
<reference evidence="4" key="1">
    <citation type="submission" date="2017-09" db="EMBL/GenBank/DDBJ databases">
        <title>Depth-based differentiation of microbial function through sediment-hosted aquifers and enrichment of novel symbionts in the deep terrestrial subsurface.</title>
        <authorList>
            <person name="Probst A.J."/>
            <person name="Ladd B."/>
            <person name="Jarett J.K."/>
            <person name="Geller-Mcgrath D.E."/>
            <person name="Sieber C.M.K."/>
            <person name="Emerson J.B."/>
            <person name="Anantharaman K."/>
            <person name="Thomas B.C."/>
            <person name="Malmstrom R."/>
            <person name="Stieglmeier M."/>
            <person name="Klingl A."/>
            <person name="Woyke T."/>
            <person name="Ryan C.M."/>
            <person name="Banfield J.F."/>
        </authorList>
    </citation>
    <scope>NUCLEOTIDE SEQUENCE [LARGE SCALE GENOMIC DNA]</scope>
</reference>
<accession>A0A2H0UPB6</accession>
<dbReference type="EMBL" id="PFBC01000006">
    <property type="protein sequence ID" value="PIR88233.1"/>
    <property type="molecule type" value="Genomic_DNA"/>
</dbReference>
<dbReference type="InterPro" id="IPR036366">
    <property type="entry name" value="PGBDSf"/>
</dbReference>
<name>A0A2H0UPB6_9BACT</name>
<dbReference type="SUPFAM" id="SSF81296">
    <property type="entry name" value="E set domains"/>
    <property type="match status" value="2"/>
</dbReference>
<dbReference type="Pfam" id="PF01833">
    <property type="entry name" value="TIG"/>
    <property type="match status" value="2"/>
</dbReference>
<dbReference type="InterPro" id="IPR013783">
    <property type="entry name" value="Ig-like_fold"/>
</dbReference>
<dbReference type="AlphaFoldDB" id="A0A2H0UPB6"/>
<feature type="domain" description="IPT/TIG" evidence="2">
    <location>
        <begin position="223"/>
        <end position="272"/>
    </location>
</feature>
<dbReference type="Gene3D" id="1.10.101.10">
    <property type="entry name" value="PGBD-like superfamily/PGBD"/>
    <property type="match status" value="1"/>
</dbReference>
<feature type="domain" description="IPT/TIG" evidence="2">
    <location>
        <begin position="139"/>
        <end position="211"/>
    </location>
</feature>
<dbReference type="Gene3D" id="2.60.40.10">
    <property type="entry name" value="Immunoglobulins"/>
    <property type="match status" value="2"/>
</dbReference>
<dbReference type="InterPro" id="IPR014756">
    <property type="entry name" value="Ig_E-set"/>
</dbReference>
<evidence type="ECO:0000259" key="2">
    <source>
        <dbReference type="Pfam" id="PF01833"/>
    </source>
</evidence>